<proteinExistence type="predicted"/>
<comment type="caution">
    <text evidence="1">The sequence shown here is derived from an EMBL/GenBank/DDBJ whole genome shotgun (WGS) entry which is preliminary data.</text>
</comment>
<evidence type="ECO:0000313" key="1">
    <source>
        <dbReference type="EMBL" id="CAL0300742.1"/>
    </source>
</evidence>
<dbReference type="AlphaFoldDB" id="A0AAV1VV23"/>
<dbReference type="EMBL" id="CAXHTB010000001">
    <property type="protein sequence ID" value="CAL0300742.1"/>
    <property type="molecule type" value="Genomic_DNA"/>
</dbReference>
<reference evidence="1 2" key="1">
    <citation type="submission" date="2024-03" db="EMBL/GenBank/DDBJ databases">
        <authorList>
            <person name="Martinez-Hernandez J."/>
        </authorList>
    </citation>
    <scope>NUCLEOTIDE SEQUENCE [LARGE SCALE GENOMIC DNA]</scope>
</reference>
<keyword evidence="2" id="KW-1185">Reference proteome</keyword>
<sequence length="396" mass="44094">MGAFYVTTITSSLLQPPPFSAISSPTLLHHLKPITSTFRMRLHLIELVLNYSGMLSLLKRALMCAVSEDANKTDTVEIHSLTGVLKEADPNKDGSTTFVDEKCSEVWSQFAKRVSGEWDGFGAEFTIEGKPIELPESVVPEAYREWEVKVFDWQTQCPTLAQPKDQILEYRTIQLLPTVGCEADAATRYSIDERKIGGDNISAFAYQSSGSYVAVWQKKDNLIELEYCLISPHDFESRVRIIQLVNVIDKTKLVLESIKVFREQWYGPFRNGEQLGGCAIRDSAFASTAPLDASQVTGVWEGSKSVADFGSPNAIFERLVNEKVKKCVRDGAKDTILLPKKMWSSVKERKDGEKSVSEVGWVLDDGQAITSTCLFSSNAKLEEISIALETKAQEDV</sequence>
<protein>
    <submittedName>
        <fullName evidence="1">Uncharacterized protein</fullName>
    </submittedName>
</protein>
<organism evidence="1 2">
    <name type="scientific">Lupinus luteus</name>
    <name type="common">European yellow lupine</name>
    <dbReference type="NCBI Taxonomy" id="3873"/>
    <lineage>
        <taxon>Eukaryota</taxon>
        <taxon>Viridiplantae</taxon>
        <taxon>Streptophyta</taxon>
        <taxon>Embryophyta</taxon>
        <taxon>Tracheophyta</taxon>
        <taxon>Spermatophyta</taxon>
        <taxon>Magnoliopsida</taxon>
        <taxon>eudicotyledons</taxon>
        <taxon>Gunneridae</taxon>
        <taxon>Pentapetalae</taxon>
        <taxon>rosids</taxon>
        <taxon>fabids</taxon>
        <taxon>Fabales</taxon>
        <taxon>Fabaceae</taxon>
        <taxon>Papilionoideae</taxon>
        <taxon>50 kb inversion clade</taxon>
        <taxon>genistoids sensu lato</taxon>
        <taxon>core genistoids</taxon>
        <taxon>Genisteae</taxon>
        <taxon>Lupinus</taxon>
    </lineage>
</organism>
<name>A0AAV1VV23_LUPLU</name>
<accession>A0AAV1VV23</accession>
<gene>
    <name evidence="1" type="ORF">LLUT_LOCUS1802</name>
</gene>
<dbReference type="Proteomes" id="UP001497480">
    <property type="component" value="Unassembled WGS sequence"/>
</dbReference>
<evidence type="ECO:0000313" key="2">
    <source>
        <dbReference type="Proteomes" id="UP001497480"/>
    </source>
</evidence>